<dbReference type="InterPro" id="IPR017925">
    <property type="entry name" value="DHFR_CS"/>
</dbReference>
<dbReference type="EC" id="1.5.1.3" evidence="3 8"/>
<evidence type="ECO:0000313" key="11">
    <source>
        <dbReference type="EMBL" id="MFC3681885.1"/>
    </source>
</evidence>
<keyword evidence="6 8" id="KW-0560">Oxidoreductase</keyword>
<evidence type="ECO:0000256" key="9">
    <source>
        <dbReference type="RuleBase" id="RU004474"/>
    </source>
</evidence>
<dbReference type="RefSeq" id="WP_376868550.1">
    <property type="nucleotide sequence ID" value="NZ_JBHRYB010000025.1"/>
</dbReference>
<evidence type="ECO:0000256" key="7">
    <source>
        <dbReference type="ARBA" id="ARBA00025067"/>
    </source>
</evidence>
<keyword evidence="4 8" id="KW-0554">One-carbon metabolism</keyword>
<evidence type="ECO:0000256" key="2">
    <source>
        <dbReference type="ARBA" id="ARBA00009539"/>
    </source>
</evidence>
<reference evidence="12" key="1">
    <citation type="journal article" date="2019" name="Int. J. Syst. Evol. Microbiol.">
        <title>The Global Catalogue of Microorganisms (GCM) 10K type strain sequencing project: providing services to taxonomists for standard genome sequencing and annotation.</title>
        <authorList>
            <consortium name="The Broad Institute Genomics Platform"/>
            <consortium name="The Broad Institute Genome Sequencing Center for Infectious Disease"/>
            <person name="Wu L."/>
            <person name="Ma J."/>
        </authorList>
    </citation>
    <scope>NUCLEOTIDE SEQUENCE [LARGE SCALE GENOMIC DNA]</scope>
    <source>
        <strain evidence="12">KCTC 42424</strain>
    </source>
</reference>
<feature type="domain" description="DHFR" evidence="10">
    <location>
        <begin position="2"/>
        <end position="170"/>
    </location>
</feature>
<dbReference type="InterPro" id="IPR024072">
    <property type="entry name" value="DHFR-like_dom_sf"/>
</dbReference>
<dbReference type="PROSITE" id="PS00075">
    <property type="entry name" value="DHFR_1"/>
    <property type="match status" value="1"/>
</dbReference>
<dbReference type="CDD" id="cd00209">
    <property type="entry name" value="DHFR"/>
    <property type="match status" value="1"/>
</dbReference>
<keyword evidence="12" id="KW-1185">Reference proteome</keyword>
<comment type="caution">
    <text evidence="11">The sequence shown here is derived from an EMBL/GenBank/DDBJ whole genome shotgun (WGS) entry which is preliminary data.</text>
</comment>
<accession>A0ABV7VWX6</accession>
<dbReference type="SUPFAM" id="SSF53597">
    <property type="entry name" value="Dihydrofolate reductase-like"/>
    <property type="match status" value="1"/>
</dbReference>
<dbReference type="GO" id="GO:0004146">
    <property type="term" value="F:dihydrofolate reductase activity"/>
    <property type="evidence" value="ECO:0007669"/>
    <property type="project" value="UniProtKB-EC"/>
</dbReference>
<dbReference type="InterPro" id="IPR001796">
    <property type="entry name" value="DHFR_dom"/>
</dbReference>
<dbReference type="PROSITE" id="PS51330">
    <property type="entry name" value="DHFR_2"/>
    <property type="match status" value="1"/>
</dbReference>
<comment type="function">
    <text evidence="7 8">Key enzyme in folate metabolism. Catalyzes an essential reaction for de novo glycine and purine synthesis, and for DNA precursor synthesis.</text>
</comment>
<comment type="catalytic activity">
    <reaction evidence="8">
        <text>(6S)-5,6,7,8-tetrahydrofolate + NADP(+) = 7,8-dihydrofolate + NADPH + H(+)</text>
        <dbReference type="Rhea" id="RHEA:15009"/>
        <dbReference type="ChEBI" id="CHEBI:15378"/>
        <dbReference type="ChEBI" id="CHEBI:57451"/>
        <dbReference type="ChEBI" id="CHEBI:57453"/>
        <dbReference type="ChEBI" id="CHEBI:57783"/>
        <dbReference type="ChEBI" id="CHEBI:58349"/>
        <dbReference type="EC" id="1.5.1.3"/>
    </reaction>
</comment>
<evidence type="ECO:0000256" key="4">
    <source>
        <dbReference type="ARBA" id="ARBA00022563"/>
    </source>
</evidence>
<keyword evidence="5 8" id="KW-0521">NADP</keyword>
<dbReference type="Pfam" id="PF00186">
    <property type="entry name" value="DHFR_1"/>
    <property type="match status" value="1"/>
</dbReference>
<dbReference type="PRINTS" id="PR00070">
    <property type="entry name" value="DHFR"/>
</dbReference>
<evidence type="ECO:0000259" key="10">
    <source>
        <dbReference type="PROSITE" id="PS51330"/>
    </source>
</evidence>
<comment type="similarity">
    <text evidence="2 8 9">Belongs to the dihydrofolate reductase family.</text>
</comment>
<dbReference type="Gene3D" id="3.40.430.10">
    <property type="entry name" value="Dihydrofolate Reductase, subunit A"/>
    <property type="match status" value="1"/>
</dbReference>
<dbReference type="PANTHER" id="PTHR48069:SF3">
    <property type="entry name" value="DIHYDROFOLATE REDUCTASE"/>
    <property type="match status" value="1"/>
</dbReference>
<evidence type="ECO:0000256" key="8">
    <source>
        <dbReference type="PIRNR" id="PIRNR000194"/>
    </source>
</evidence>
<organism evidence="11 12">
    <name type="scientific">Bacterioplanoides pacificum</name>
    <dbReference type="NCBI Taxonomy" id="1171596"/>
    <lineage>
        <taxon>Bacteria</taxon>
        <taxon>Pseudomonadati</taxon>
        <taxon>Pseudomonadota</taxon>
        <taxon>Gammaproteobacteria</taxon>
        <taxon>Oceanospirillales</taxon>
        <taxon>Oceanospirillaceae</taxon>
        <taxon>Bacterioplanoides</taxon>
    </lineage>
</organism>
<proteinExistence type="inferred from homology"/>
<gene>
    <name evidence="11" type="ORF">ACFOMG_17420</name>
</gene>
<sequence>MKLSLIVALAENRVIGRDNKLPWYLPNDLKYFKQVTLGKPVIMGRKTYESIGRPLPGRSNIIITRQPDYQPPAANDSVKVVSSLEAARELAEHICLIDGQQEAMIIGGAEIYSLALALVDRMYLTEVHAVVDGDARFPEFDRDAWKKVAGEDFAATGPNPYAYSFNVYEPVSAMAD</sequence>
<evidence type="ECO:0000256" key="6">
    <source>
        <dbReference type="ARBA" id="ARBA00023002"/>
    </source>
</evidence>
<evidence type="ECO:0000256" key="3">
    <source>
        <dbReference type="ARBA" id="ARBA00012856"/>
    </source>
</evidence>
<dbReference type="PANTHER" id="PTHR48069">
    <property type="entry name" value="DIHYDROFOLATE REDUCTASE"/>
    <property type="match status" value="1"/>
</dbReference>
<dbReference type="EMBL" id="JBHRYB010000025">
    <property type="protein sequence ID" value="MFC3681885.1"/>
    <property type="molecule type" value="Genomic_DNA"/>
</dbReference>
<dbReference type="Proteomes" id="UP001595722">
    <property type="component" value="Unassembled WGS sequence"/>
</dbReference>
<evidence type="ECO:0000256" key="1">
    <source>
        <dbReference type="ARBA" id="ARBA00004903"/>
    </source>
</evidence>
<name>A0ABV7VWX6_9GAMM</name>
<dbReference type="InterPro" id="IPR012259">
    <property type="entry name" value="DHFR"/>
</dbReference>
<dbReference type="PIRSF" id="PIRSF000194">
    <property type="entry name" value="DHFR"/>
    <property type="match status" value="1"/>
</dbReference>
<protein>
    <recommendedName>
        <fullName evidence="3 8">Dihydrofolate reductase</fullName>
        <ecNumber evidence="3 8">1.5.1.3</ecNumber>
    </recommendedName>
</protein>
<evidence type="ECO:0000313" key="12">
    <source>
        <dbReference type="Proteomes" id="UP001595722"/>
    </source>
</evidence>
<comment type="pathway">
    <text evidence="1 8">Cofactor biosynthesis; tetrahydrofolate biosynthesis; 5,6,7,8-tetrahydrofolate from 7,8-dihydrofolate: step 1/1.</text>
</comment>
<evidence type="ECO:0000256" key="5">
    <source>
        <dbReference type="ARBA" id="ARBA00022857"/>
    </source>
</evidence>